<name>A0A2H0BWW4_9BACT</name>
<protein>
    <recommendedName>
        <fullName evidence="3">Haloacid dehalogenase</fullName>
    </recommendedName>
</protein>
<dbReference type="InterPro" id="IPR000150">
    <property type="entry name" value="Cof"/>
</dbReference>
<dbReference type="GO" id="GO:0016791">
    <property type="term" value="F:phosphatase activity"/>
    <property type="evidence" value="ECO:0007669"/>
    <property type="project" value="TreeGrafter"/>
</dbReference>
<accession>A0A2H0BWW4</accession>
<dbReference type="Gene3D" id="3.40.50.1000">
    <property type="entry name" value="HAD superfamily/HAD-like"/>
    <property type="match status" value="1"/>
</dbReference>
<dbReference type="NCBIfam" id="TIGR00099">
    <property type="entry name" value="Cof-subfamily"/>
    <property type="match status" value="1"/>
</dbReference>
<dbReference type="PANTHER" id="PTHR10000">
    <property type="entry name" value="PHOSPHOSERINE PHOSPHATASE"/>
    <property type="match status" value="1"/>
</dbReference>
<dbReference type="NCBIfam" id="TIGR01484">
    <property type="entry name" value="HAD-SF-IIB"/>
    <property type="match status" value="1"/>
</dbReference>
<dbReference type="Proteomes" id="UP000231246">
    <property type="component" value="Unassembled WGS sequence"/>
</dbReference>
<dbReference type="InterPro" id="IPR023214">
    <property type="entry name" value="HAD_sf"/>
</dbReference>
<gene>
    <name evidence="1" type="ORF">COW99_04215</name>
</gene>
<organism evidence="1 2">
    <name type="scientific">Candidatus Roizmanbacteria bacterium CG22_combo_CG10-13_8_21_14_all_38_20</name>
    <dbReference type="NCBI Taxonomy" id="1974862"/>
    <lineage>
        <taxon>Bacteria</taxon>
        <taxon>Candidatus Roizmaniibacteriota</taxon>
    </lineage>
</organism>
<dbReference type="GO" id="GO:0000287">
    <property type="term" value="F:magnesium ion binding"/>
    <property type="evidence" value="ECO:0007669"/>
    <property type="project" value="TreeGrafter"/>
</dbReference>
<dbReference type="InterPro" id="IPR006379">
    <property type="entry name" value="HAD-SF_hydro_IIB"/>
</dbReference>
<evidence type="ECO:0000313" key="2">
    <source>
        <dbReference type="Proteomes" id="UP000231246"/>
    </source>
</evidence>
<dbReference type="SFLD" id="SFLDS00003">
    <property type="entry name" value="Haloacid_Dehalogenase"/>
    <property type="match status" value="1"/>
</dbReference>
<comment type="caution">
    <text evidence="1">The sequence shown here is derived from an EMBL/GenBank/DDBJ whole genome shotgun (WGS) entry which is preliminary data.</text>
</comment>
<dbReference type="Gene3D" id="3.30.1240.10">
    <property type="match status" value="1"/>
</dbReference>
<dbReference type="Pfam" id="PF08282">
    <property type="entry name" value="Hydrolase_3"/>
    <property type="match status" value="1"/>
</dbReference>
<dbReference type="SUPFAM" id="SSF56784">
    <property type="entry name" value="HAD-like"/>
    <property type="match status" value="1"/>
</dbReference>
<dbReference type="SFLD" id="SFLDG01140">
    <property type="entry name" value="C2.B:_Phosphomannomutase_and_P"/>
    <property type="match status" value="1"/>
</dbReference>
<evidence type="ECO:0008006" key="3">
    <source>
        <dbReference type="Google" id="ProtNLM"/>
    </source>
</evidence>
<reference evidence="1 2" key="1">
    <citation type="submission" date="2017-09" db="EMBL/GenBank/DDBJ databases">
        <title>Depth-based differentiation of microbial function through sediment-hosted aquifers and enrichment of novel symbionts in the deep terrestrial subsurface.</title>
        <authorList>
            <person name="Probst A.J."/>
            <person name="Ladd B."/>
            <person name="Jarett J.K."/>
            <person name="Geller-Mcgrath D.E."/>
            <person name="Sieber C.M."/>
            <person name="Emerson J.B."/>
            <person name="Anantharaman K."/>
            <person name="Thomas B.C."/>
            <person name="Malmstrom R."/>
            <person name="Stieglmeier M."/>
            <person name="Klingl A."/>
            <person name="Woyke T."/>
            <person name="Ryan C.M."/>
            <person name="Banfield J.F."/>
        </authorList>
    </citation>
    <scope>NUCLEOTIDE SEQUENCE [LARGE SCALE GENOMIC DNA]</scope>
    <source>
        <strain evidence="1">CG22_combo_CG10-13_8_21_14_all_38_20</strain>
    </source>
</reference>
<dbReference type="AlphaFoldDB" id="A0A2H0BWW4"/>
<dbReference type="InterPro" id="IPR036412">
    <property type="entry name" value="HAD-like_sf"/>
</dbReference>
<dbReference type="EMBL" id="PCTA01000026">
    <property type="protein sequence ID" value="PIP61478.1"/>
    <property type="molecule type" value="Genomic_DNA"/>
</dbReference>
<evidence type="ECO:0000313" key="1">
    <source>
        <dbReference type="EMBL" id="PIP61478.1"/>
    </source>
</evidence>
<dbReference type="GO" id="GO:0005829">
    <property type="term" value="C:cytosol"/>
    <property type="evidence" value="ECO:0007669"/>
    <property type="project" value="TreeGrafter"/>
</dbReference>
<proteinExistence type="predicted"/>
<dbReference type="PANTHER" id="PTHR10000:SF8">
    <property type="entry name" value="HAD SUPERFAMILY HYDROLASE-LIKE, TYPE 3"/>
    <property type="match status" value="1"/>
</dbReference>
<sequence length="262" mass="29101">MKYKAIVSDFDGTLVGKDQDIPEPVIQAIKSFTNKGNIFSIATGRMYAGRIESQVKKLGLKSLQITRVGSEIVDIIGKVIWGKYIKDNEAKEIVDYLKQKNQKLYVDKDVSIYTDENIGTEYGRQVKPLSSLEYLKIPKIGVLGGSLTKFEAENLVKDMGDKFHYINIFAAHNPRGWGLDITATGATKQIALLEWAKLNNLKREDIVGVGDSYNDYPLLTASGVGVAMGNAVDELKEIADFIAPTQEESGILEVINKYFQDK</sequence>